<dbReference type="InterPro" id="IPR032567">
    <property type="entry name" value="RTL1-rel"/>
</dbReference>
<dbReference type="PANTHER" id="PTHR15503">
    <property type="entry name" value="LDOC1 RELATED"/>
    <property type="match status" value="1"/>
</dbReference>
<dbReference type="PANTHER" id="PTHR15503:SF22">
    <property type="entry name" value="TRANSPOSON TY3-I GAG POLYPROTEIN"/>
    <property type="match status" value="1"/>
</dbReference>
<feature type="region of interest" description="Disordered" evidence="1">
    <location>
        <begin position="59"/>
        <end position="110"/>
    </location>
</feature>
<feature type="domain" description="Retrotransposon gag" evidence="2">
    <location>
        <begin position="189"/>
        <end position="282"/>
    </location>
</feature>
<dbReference type="EMBL" id="CM016555">
    <property type="protein sequence ID" value="TKW20553.1"/>
    <property type="molecule type" value="Genomic_DNA"/>
</dbReference>
<protein>
    <recommendedName>
        <fullName evidence="2">Retrotransposon gag domain-containing protein</fullName>
    </recommendedName>
</protein>
<feature type="region of interest" description="Disordered" evidence="1">
    <location>
        <begin position="335"/>
        <end position="354"/>
    </location>
</feature>
<proteinExistence type="predicted"/>
<keyword evidence="4" id="KW-1185">Reference proteome</keyword>
<evidence type="ECO:0000313" key="4">
    <source>
        <dbReference type="Proteomes" id="UP000298652"/>
    </source>
</evidence>
<dbReference type="AlphaFoldDB" id="A0A4U6V045"/>
<evidence type="ECO:0000259" key="2">
    <source>
        <dbReference type="Pfam" id="PF03732"/>
    </source>
</evidence>
<dbReference type="Proteomes" id="UP000298652">
    <property type="component" value="Chromosome 4"/>
</dbReference>
<organism evidence="3 4">
    <name type="scientific">Setaria viridis</name>
    <name type="common">Green bristlegrass</name>
    <name type="synonym">Setaria italica subsp. viridis</name>
    <dbReference type="NCBI Taxonomy" id="4556"/>
    <lineage>
        <taxon>Eukaryota</taxon>
        <taxon>Viridiplantae</taxon>
        <taxon>Streptophyta</taxon>
        <taxon>Embryophyta</taxon>
        <taxon>Tracheophyta</taxon>
        <taxon>Spermatophyta</taxon>
        <taxon>Magnoliopsida</taxon>
        <taxon>Liliopsida</taxon>
        <taxon>Poales</taxon>
        <taxon>Poaceae</taxon>
        <taxon>PACMAD clade</taxon>
        <taxon>Panicoideae</taxon>
        <taxon>Panicodae</taxon>
        <taxon>Paniceae</taxon>
        <taxon>Cenchrinae</taxon>
        <taxon>Setaria</taxon>
    </lineage>
</organism>
<feature type="compositionally biased region" description="Basic and acidic residues" evidence="1">
    <location>
        <begin position="99"/>
        <end position="108"/>
    </location>
</feature>
<dbReference type="OMA" id="CTISAHA"/>
<sequence>MAATLEDLVHKFEGFELMMQQSLDKIGGLEAWQSSTDSSLGTLLTKSDEAAVRLLRLESAPPPVPRQPPPPPSSWVDPFDLNMAPPMVGRSSAPPPERPNGHRGDTTHQDVGGGILGSHPLRPVTGAFPEPSTSHFETPTGNREFGSRNAPLPKLEFPSFHGENPRLWRDRCEMYFEVYAVSPHLKTRFAALNFKGNAAAWLRTFERRGRVLDWEVFCAAVLDHFDRDQYQVQLRRLDTLRQSGSVFEYLAQFEDLSHGILLYNCAYDDTYFVTRFLGGLKEEIRAAIALHRPKDVSSAAALALLQEEELAIYGSRHLSHELAKSSFRPVFGSEKGKVSISDKPGSVKPKKEKVDSDDKVRALMAFRKKNGLCYKCGEKWGQHHKCPPQVPLHVIEELLDALEPSDGCDSCSSDDEQHPDVVMALGDISTAPIVKRKTTRLQGFIGSQEVLILVDSGSIGSFINEELAAKLDCPQQDCSVASFVTTDGTPMHCNRRIQQL</sequence>
<dbReference type="Pfam" id="PF03732">
    <property type="entry name" value="Retrotrans_gag"/>
    <property type="match status" value="1"/>
</dbReference>
<accession>A0A4U6V045</accession>
<name>A0A4U6V045_SETVI</name>
<dbReference type="Gramene" id="TKW20553">
    <property type="protein sequence ID" value="TKW20553"/>
    <property type="gene ID" value="SEVIR_4G096201v2"/>
</dbReference>
<reference evidence="3" key="1">
    <citation type="submission" date="2019-03" db="EMBL/GenBank/DDBJ databases">
        <title>WGS assembly of Setaria viridis.</title>
        <authorList>
            <person name="Huang P."/>
            <person name="Jenkins J."/>
            <person name="Grimwood J."/>
            <person name="Barry K."/>
            <person name="Healey A."/>
            <person name="Mamidi S."/>
            <person name="Sreedasyam A."/>
            <person name="Shu S."/>
            <person name="Feldman M."/>
            <person name="Wu J."/>
            <person name="Yu Y."/>
            <person name="Chen C."/>
            <person name="Johnson J."/>
            <person name="Rokhsar D."/>
            <person name="Baxter I."/>
            <person name="Schmutz J."/>
            <person name="Brutnell T."/>
            <person name="Kellogg E."/>
        </authorList>
    </citation>
    <scope>NUCLEOTIDE SEQUENCE [LARGE SCALE GENOMIC DNA]</scope>
</reference>
<gene>
    <name evidence="3" type="ORF">SEVIR_4G096201v2</name>
</gene>
<dbReference type="InterPro" id="IPR005162">
    <property type="entry name" value="Retrotrans_gag_dom"/>
</dbReference>
<evidence type="ECO:0000256" key="1">
    <source>
        <dbReference type="SAM" id="MobiDB-lite"/>
    </source>
</evidence>
<feature type="compositionally biased region" description="Pro residues" evidence="1">
    <location>
        <begin position="60"/>
        <end position="73"/>
    </location>
</feature>
<dbReference type="CDD" id="cd00303">
    <property type="entry name" value="retropepsin_like"/>
    <property type="match status" value="1"/>
</dbReference>
<evidence type="ECO:0000313" key="3">
    <source>
        <dbReference type="EMBL" id="TKW20553.1"/>
    </source>
</evidence>